<dbReference type="PANTHER" id="PTHR42648">
    <property type="entry name" value="TRANSPOSASE, PUTATIVE-RELATED"/>
    <property type="match status" value="1"/>
</dbReference>
<comment type="caution">
    <text evidence="6">The sequence shown here is derived from an EMBL/GenBank/DDBJ whole genome shotgun (WGS) entry which is preliminary data.</text>
</comment>
<reference evidence="6" key="1">
    <citation type="submission" date="2022-07" db="EMBL/GenBank/DDBJ databases">
        <authorList>
            <person name="Macas J."/>
            <person name="Novak P."/>
            <person name="Neumann P."/>
        </authorList>
    </citation>
    <scope>NUCLEOTIDE SEQUENCE</scope>
</reference>
<dbReference type="Pfam" id="PF13976">
    <property type="entry name" value="gag_pre-integrs"/>
    <property type="match status" value="1"/>
</dbReference>
<keyword evidence="3" id="KW-0349">Heme</keyword>
<evidence type="ECO:0000313" key="6">
    <source>
        <dbReference type="EMBL" id="CAH9112793.1"/>
    </source>
</evidence>
<feature type="domain" description="Integrase catalytic" evidence="5">
    <location>
        <begin position="311"/>
        <end position="478"/>
    </location>
</feature>
<dbReference type="Gene3D" id="3.30.420.10">
    <property type="entry name" value="Ribonuclease H-like superfamily/Ribonuclease H"/>
    <property type="match status" value="1"/>
</dbReference>
<dbReference type="PANTHER" id="PTHR42648:SF31">
    <property type="entry name" value="RNA-DIRECTED DNA POLYMERASE"/>
    <property type="match status" value="1"/>
</dbReference>
<dbReference type="Pfam" id="PF25597">
    <property type="entry name" value="SH3_retrovirus"/>
    <property type="match status" value="1"/>
</dbReference>
<feature type="compositionally biased region" description="Polar residues" evidence="4">
    <location>
        <begin position="618"/>
        <end position="641"/>
    </location>
</feature>
<dbReference type="GO" id="GO:0008233">
    <property type="term" value="F:peptidase activity"/>
    <property type="evidence" value="ECO:0007669"/>
    <property type="project" value="UniProtKB-KW"/>
</dbReference>
<keyword evidence="3" id="KW-0479">Metal-binding</keyword>
<protein>
    <recommendedName>
        <fullName evidence="5">Integrase catalytic domain-containing protein</fullName>
    </recommendedName>
</protein>
<dbReference type="InterPro" id="IPR001584">
    <property type="entry name" value="Integrase_cat-core"/>
</dbReference>
<dbReference type="SUPFAM" id="SSF48264">
    <property type="entry name" value="Cytochrome P450"/>
    <property type="match status" value="1"/>
</dbReference>
<evidence type="ECO:0000256" key="2">
    <source>
        <dbReference type="ARBA" id="ARBA00023002"/>
    </source>
</evidence>
<dbReference type="Gene3D" id="1.10.630.10">
    <property type="entry name" value="Cytochrome P450"/>
    <property type="match status" value="1"/>
</dbReference>
<dbReference type="PROSITE" id="PS00086">
    <property type="entry name" value="CYTOCHROME_P450"/>
    <property type="match status" value="1"/>
</dbReference>
<feature type="region of interest" description="Disordered" evidence="4">
    <location>
        <begin position="556"/>
        <end position="657"/>
    </location>
</feature>
<dbReference type="EMBL" id="CAMAPF010000201">
    <property type="protein sequence ID" value="CAH9112793.1"/>
    <property type="molecule type" value="Genomic_DNA"/>
</dbReference>
<name>A0AAV0DYB7_9ASTE</name>
<dbReference type="AlphaFoldDB" id="A0AAV0DYB7"/>
<evidence type="ECO:0000256" key="3">
    <source>
        <dbReference type="PIRSR" id="PIRSR602401-1"/>
    </source>
</evidence>
<keyword evidence="1" id="KW-0378">Hydrolase</keyword>
<dbReference type="GO" id="GO:0020037">
    <property type="term" value="F:heme binding"/>
    <property type="evidence" value="ECO:0007669"/>
    <property type="project" value="InterPro"/>
</dbReference>
<dbReference type="InterPro" id="IPR057670">
    <property type="entry name" value="SH3_retrovirus"/>
</dbReference>
<dbReference type="GO" id="GO:0015074">
    <property type="term" value="P:DNA integration"/>
    <property type="evidence" value="ECO:0007669"/>
    <property type="project" value="InterPro"/>
</dbReference>
<dbReference type="PROSITE" id="PS50994">
    <property type="entry name" value="INTEGRASE"/>
    <property type="match status" value="1"/>
</dbReference>
<evidence type="ECO:0000256" key="4">
    <source>
        <dbReference type="SAM" id="MobiDB-lite"/>
    </source>
</evidence>
<dbReference type="Pfam" id="PF00665">
    <property type="entry name" value="rve"/>
    <property type="match status" value="1"/>
</dbReference>
<dbReference type="InterPro" id="IPR036396">
    <property type="entry name" value="Cyt_P450_sf"/>
</dbReference>
<dbReference type="PRINTS" id="PR00463">
    <property type="entry name" value="EP450I"/>
</dbReference>
<dbReference type="InterPro" id="IPR025724">
    <property type="entry name" value="GAG-pre-integrase_dom"/>
</dbReference>
<dbReference type="InterPro" id="IPR054722">
    <property type="entry name" value="PolX-like_BBD"/>
</dbReference>
<dbReference type="InterPro" id="IPR036397">
    <property type="entry name" value="RNaseH_sf"/>
</dbReference>
<dbReference type="Pfam" id="PF22936">
    <property type="entry name" value="Pol_BBD"/>
    <property type="match status" value="1"/>
</dbReference>
<evidence type="ECO:0000313" key="7">
    <source>
        <dbReference type="Proteomes" id="UP001152523"/>
    </source>
</evidence>
<keyword evidence="3" id="KW-0408">Iron</keyword>
<keyword evidence="2" id="KW-0560">Oxidoreductase</keyword>
<organism evidence="6 7">
    <name type="scientific">Cuscuta epithymum</name>
    <dbReference type="NCBI Taxonomy" id="186058"/>
    <lineage>
        <taxon>Eukaryota</taxon>
        <taxon>Viridiplantae</taxon>
        <taxon>Streptophyta</taxon>
        <taxon>Embryophyta</taxon>
        <taxon>Tracheophyta</taxon>
        <taxon>Spermatophyta</taxon>
        <taxon>Magnoliopsida</taxon>
        <taxon>eudicotyledons</taxon>
        <taxon>Gunneridae</taxon>
        <taxon>Pentapetalae</taxon>
        <taxon>asterids</taxon>
        <taxon>lamiids</taxon>
        <taxon>Solanales</taxon>
        <taxon>Convolvulaceae</taxon>
        <taxon>Cuscuteae</taxon>
        <taxon>Cuscuta</taxon>
        <taxon>Cuscuta subgen. Cuscuta</taxon>
    </lineage>
</organism>
<dbReference type="SUPFAM" id="SSF53098">
    <property type="entry name" value="Ribonuclease H-like"/>
    <property type="match status" value="1"/>
</dbReference>
<dbReference type="Proteomes" id="UP001152523">
    <property type="component" value="Unassembled WGS sequence"/>
</dbReference>
<comment type="cofactor">
    <cofactor evidence="3">
        <name>heme</name>
        <dbReference type="ChEBI" id="CHEBI:30413"/>
    </cofactor>
</comment>
<dbReference type="InterPro" id="IPR039537">
    <property type="entry name" value="Retrotran_Ty1/copia-like"/>
</dbReference>
<dbReference type="GO" id="GO:0016705">
    <property type="term" value="F:oxidoreductase activity, acting on paired donors, with incorporation or reduction of molecular oxygen"/>
    <property type="evidence" value="ECO:0007669"/>
    <property type="project" value="InterPro"/>
</dbReference>
<feature type="binding site" description="axial binding residue" evidence="3">
    <location>
        <position position="831"/>
    </location>
    <ligand>
        <name>heme</name>
        <dbReference type="ChEBI" id="CHEBI:30413"/>
    </ligand>
    <ligandPart>
        <name>Fe</name>
        <dbReference type="ChEBI" id="CHEBI:18248"/>
    </ligandPart>
</feature>
<accession>A0AAV0DYB7</accession>
<dbReference type="GO" id="GO:0004497">
    <property type="term" value="F:monooxygenase activity"/>
    <property type="evidence" value="ECO:0007669"/>
    <property type="project" value="InterPro"/>
</dbReference>
<keyword evidence="1" id="KW-0645">Protease</keyword>
<dbReference type="GO" id="GO:0003676">
    <property type="term" value="F:nucleic acid binding"/>
    <property type="evidence" value="ECO:0007669"/>
    <property type="project" value="InterPro"/>
</dbReference>
<dbReference type="InterPro" id="IPR001128">
    <property type="entry name" value="Cyt_P450"/>
</dbReference>
<dbReference type="Pfam" id="PF00067">
    <property type="entry name" value="p450"/>
    <property type="match status" value="1"/>
</dbReference>
<gene>
    <name evidence="6" type="ORF">CEPIT_LOCUS20058</name>
</gene>
<sequence length="888" mass="99818">MIHDLLSMNDSHDLFLTNESTMMNQTTNPLNGEPKASGEPLFRRLFRMANNSQNPSTGRGRGSAGGGHACATVHAMKTQQDGEVIVAPTSGSEDVARMPDFTDVQWRNFLQLMEKCKTTASQEKLLGMGACNNTWLLDSGASFHMTGQTSLLMNVRKIKPLPVYLPNGEVTSATSKGTVKISLGITLQNVLLVPGLMCNLISLAQLIDDRNCSVFFTNDVCVIQDLPSRTLIRAGEKHGGVYYFRSLDSARACSITEKSKGDLWHSRLGHPSVKVLRSVITLNNSTLDTGLNKSCDACFRGKKTRDIFHISESRAFAVFDLIHCDVWGPYRSPASCGARYFLTIVDDYSRAVWVFLMKEKSEVSRILKQFIMLVDRQFNKRVKIVRSDNGTEFQCLKNYFLDHGIIFQTTCVYTPQQNGRVERKHRHILNIARTLRFHAHLPIDFWGECVLTACYLINRLPSPILEYKSPYELLYNKRPNYDHLRVFGCLCYARAHGNNGDKFAQRGLKCVFLGYPYSQKGWKMYDLEGQRFFVSRDVTFVESEFPFRESIMENADSNDTSRMVTEPPHYLVGDDHDDMHAYGYDDNDGMHTGTRNSQASSSSTSAHDEGNHDDTENDTAATSFTSHSQEAGSSDTPTQPFEHSVRRGTRPKRQPVWHKDYTVQINTMKIDTPPVALLSPSVESGNPYPLSHYVNYNCFSVQHRAFIAAISASREPNTFCEAVGDPNWRVAMQHEEIDALERTGGYSGDKDGYEIPAGTDVFISVYNLHRSPYFWDKPDKFEPERFQVRRESEGIEGWAGFDPCRSPGALYPNEIMSDFAFLPFGGGPRKCVGDQFALMESTIALAMLLQKFDIELSGSPESVELVTGATIHTKNGLWCKLKKRSSGM</sequence>
<dbReference type="InterPro" id="IPR017972">
    <property type="entry name" value="Cyt_P450_CS"/>
</dbReference>
<dbReference type="GO" id="GO:0006508">
    <property type="term" value="P:proteolysis"/>
    <property type="evidence" value="ECO:0007669"/>
    <property type="project" value="UniProtKB-KW"/>
</dbReference>
<evidence type="ECO:0000259" key="5">
    <source>
        <dbReference type="PROSITE" id="PS50994"/>
    </source>
</evidence>
<dbReference type="InterPro" id="IPR012337">
    <property type="entry name" value="RNaseH-like_sf"/>
</dbReference>
<dbReference type="GO" id="GO:0005506">
    <property type="term" value="F:iron ion binding"/>
    <property type="evidence" value="ECO:0007669"/>
    <property type="project" value="InterPro"/>
</dbReference>
<evidence type="ECO:0000256" key="1">
    <source>
        <dbReference type="ARBA" id="ARBA00022670"/>
    </source>
</evidence>
<keyword evidence="7" id="KW-1185">Reference proteome</keyword>
<proteinExistence type="predicted"/>
<dbReference type="InterPro" id="IPR002401">
    <property type="entry name" value="Cyt_P450_E_grp-I"/>
</dbReference>
<feature type="compositionally biased region" description="Basic residues" evidence="4">
    <location>
        <begin position="646"/>
        <end position="656"/>
    </location>
</feature>